<evidence type="ECO:0000256" key="1">
    <source>
        <dbReference type="SAM" id="MobiDB-lite"/>
    </source>
</evidence>
<feature type="compositionally biased region" description="Polar residues" evidence="1">
    <location>
        <begin position="20"/>
        <end position="33"/>
    </location>
</feature>
<accession>A0A915K6S3</accession>
<reference evidence="3" key="1">
    <citation type="submission" date="2022-11" db="UniProtKB">
        <authorList>
            <consortium name="WormBaseParasite"/>
        </authorList>
    </citation>
    <scope>IDENTIFICATION</scope>
</reference>
<protein>
    <submittedName>
        <fullName evidence="3">Uncharacterized protein</fullName>
    </submittedName>
</protein>
<proteinExistence type="predicted"/>
<sequence>MKRPDSAASSATSSTDSSSEMSVQSPITDTFDQSYEEDGTNPTTSSMNPIDCLYSMQNTYFNF</sequence>
<feature type="region of interest" description="Disordered" evidence="1">
    <location>
        <begin position="1"/>
        <end position="49"/>
    </location>
</feature>
<evidence type="ECO:0000313" key="2">
    <source>
        <dbReference type="Proteomes" id="UP000887565"/>
    </source>
</evidence>
<dbReference type="AlphaFoldDB" id="A0A915K6S3"/>
<evidence type="ECO:0000313" key="3">
    <source>
        <dbReference type="WBParaSite" id="nRc.2.0.1.t34415-RA"/>
    </source>
</evidence>
<organism evidence="2 3">
    <name type="scientific">Romanomermis culicivorax</name>
    <name type="common">Nematode worm</name>
    <dbReference type="NCBI Taxonomy" id="13658"/>
    <lineage>
        <taxon>Eukaryota</taxon>
        <taxon>Metazoa</taxon>
        <taxon>Ecdysozoa</taxon>
        <taxon>Nematoda</taxon>
        <taxon>Enoplea</taxon>
        <taxon>Dorylaimia</taxon>
        <taxon>Mermithida</taxon>
        <taxon>Mermithoidea</taxon>
        <taxon>Mermithidae</taxon>
        <taxon>Romanomermis</taxon>
    </lineage>
</organism>
<name>A0A915K6S3_ROMCU</name>
<keyword evidence="2" id="KW-1185">Reference proteome</keyword>
<dbReference type="WBParaSite" id="nRc.2.0.1.t34415-RA">
    <property type="protein sequence ID" value="nRc.2.0.1.t34415-RA"/>
    <property type="gene ID" value="nRc.2.0.1.g34415"/>
</dbReference>
<dbReference type="Proteomes" id="UP000887565">
    <property type="component" value="Unplaced"/>
</dbReference>
<feature type="compositionally biased region" description="Low complexity" evidence="1">
    <location>
        <begin position="1"/>
        <end position="19"/>
    </location>
</feature>